<protein>
    <submittedName>
        <fullName evidence="2">Uncharacterized protein</fullName>
    </submittedName>
</protein>
<keyword evidence="3" id="KW-1185">Reference proteome</keyword>
<evidence type="ECO:0000256" key="1">
    <source>
        <dbReference type="SAM" id="Phobius"/>
    </source>
</evidence>
<sequence>MRVNTTTAELSEILTHIVLTSDSDRKGFLKLEAFVFYACSDLWALESAYKRSKMGRVSESVWTCTFLLLFVFLTSVPQANAQGTTCQTVRFIGYFFDCPSDSLFCVLYGFIRFLACGKFASLEESVL</sequence>
<dbReference type="Proteomes" id="UP001283361">
    <property type="component" value="Unassembled WGS sequence"/>
</dbReference>
<keyword evidence="1" id="KW-0812">Transmembrane</keyword>
<keyword evidence="1" id="KW-0472">Membrane</keyword>
<dbReference type="AlphaFoldDB" id="A0AAE0ZNA7"/>
<dbReference type="EMBL" id="JAWDGP010003613">
    <property type="protein sequence ID" value="KAK3772613.1"/>
    <property type="molecule type" value="Genomic_DNA"/>
</dbReference>
<reference evidence="2" key="1">
    <citation type="journal article" date="2023" name="G3 (Bethesda)">
        <title>A reference genome for the long-term kleptoplast-retaining sea slug Elysia crispata morphotype clarki.</title>
        <authorList>
            <person name="Eastman K.E."/>
            <person name="Pendleton A.L."/>
            <person name="Shaikh M.A."/>
            <person name="Suttiyut T."/>
            <person name="Ogas R."/>
            <person name="Tomko P."/>
            <person name="Gavelis G."/>
            <person name="Widhalm J.R."/>
            <person name="Wisecaver J.H."/>
        </authorList>
    </citation>
    <scope>NUCLEOTIDE SEQUENCE</scope>
    <source>
        <strain evidence="2">ECLA1</strain>
    </source>
</reference>
<feature type="transmembrane region" description="Helical" evidence="1">
    <location>
        <begin position="60"/>
        <end position="79"/>
    </location>
</feature>
<evidence type="ECO:0000313" key="2">
    <source>
        <dbReference type="EMBL" id="KAK3772613.1"/>
    </source>
</evidence>
<name>A0AAE0ZNA7_9GAST</name>
<feature type="transmembrane region" description="Helical" evidence="1">
    <location>
        <begin position="91"/>
        <end position="111"/>
    </location>
</feature>
<gene>
    <name evidence="2" type="ORF">RRG08_027346</name>
</gene>
<organism evidence="2 3">
    <name type="scientific">Elysia crispata</name>
    <name type="common">lettuce slug</name>
    <dbReference type="NCBI Taxonomy" id="231223"/>
    <lineage>
        <taxon>Eukaryota</taxon>
        <taxon>Metazoa</taxon>
        <taxon>Spiralia</taxon>
        <taxon>Lophotrochozoa</taxon>
        <taxon>Mollusca</taxon>
        <taxon>Gastropoda</taxon>
        <taxon>Heterobranchia</taxon>
        <taxon>Euthyneura</taxon>
        <taxon>Panpulmonata</taxon>
        <taxon>Sacoglossa</taxon>
        <taxon>Placobranchoidea</taxon>
        <taxon>Plakobranchidae</taxon>
        <taxon>Elysia</taxon>
    </lineage>
</organism>
<accession>A0AAE0ZNA7</accession>
<keyword evidence="1" id="KW-1133">Transmembrane helix</keyword>
<proteinExistence type="predicted"/>
<comment type="caution">
    <text evidence="2">The sequence shown here is derived from an EMBL/GenBank/DDBJ whole genome shotgun (WGS) entry which is preliminary data.</text>
</comment>
<evidence type="ECO:0000313" key="3">
    <source>
        <dbReference type="Proteomes" id="UP001283361"/>
    </source>
</evidence>